<keyword evidence="2 7" id="KW-0813">Transport</keyword>
<dbReference type="PANTHER" id="PTHR43744:SF6">
    <property type="entry name" value="ABC TRANSPORTER PERMEASE PROTEIN YESQ-RELATED"/>
    <property type="match status" value="1"/>
</dbReference>
<comment type="caution">
    <text evidence="9">The sequence shown here is derived from an EMBL/GenBank/DDBJ whole genome shotgun (WGS) entry which is preliminary data.</text>
</comment>
<feature type="transmembrane region" description="Helical" evidence="7">
    <location>
        <begin position="162"/>
        <end position="180"/>
    </location>
</feature>
<dbReference type="RefSeq" id="WP_262431902.1">
    <property type="nucleotide sequence ID" value="NZ_JACRTE010000005.1"/>
</dbReference>
<keyword evidence="6 7" id="KW-0472">Membrane</keyword>
<proteinExistence type="inferred from homology"/>
<dbReference type="InterPro" id="IPR035906">
    <property type="entry name" value="MetI-like_sf"/>
</dbReference>
<dbReference type="SUPFAM" id="SSF161098">
    <property type="entry name" value="MetI-like"/>
    <property type="match status" value="1"/>
</dbReference>
<dbReference type="Proteomes" id="UP000647416">
    <property type="component" value="Unassembled WGS sequence"/>
</dbReference>
<evidence type="ECO:0000313" key="10">
    <source>
        <dbReference type="Proteomes" id="UP000647416"/>
    </source>
</evidence>
<comment type="subcellular location">
    <subcellularLocation>
        <location evidence="1 7">Cell membrane</location>
        <topology evidence="1 7">Multi-pass membrane protein</topology>
    </subcellularLocation>
</comment>
<keyword evidence="4 7" id="KW-0812">Transmembrane</keyword>
<gene>
    <name evidence="9" type="ORF">H8706_06040</name>
</gene>
<feature type="transmembrane region" description="Helical" evidence="7">
    <location>
        <begin position="121"/>
        <end position="142"/>
    </location>
</feature>
<evidence type="ECO:0000259" key="8">
    <source>
        <dbReference type="PROSITE" id="PS50928"/>
    </source>
</evidence>
<dbReference type="PANTHER" id="PTHR43744">
    <property type="entry name" value="ABC TRANSPORTER PERMEASE PROTEIN MG189-RELATED-RELATED"/>
    <property type="match status" value="1"/>
</dbReference>
<evidence type="ECO:0000256" key="5">
    <source>
        <dbReference type="ARBA" id="ARBA00022989"/>
    </source>
</evidence>
<dbReference type="GO" id="GO:0005886">
    <property type="term" value="C:plasma membrane"/>
    <property type="evidence" value="ECO:0007669"/>
    <property type="project" value="UniProtKB-SubCell"/>
</dbReference>
<keyword evidence="10" id="KW-1185">Reference proteome</keyword>
<dbReference type="Pfam" id="PF00528">
    <property type="entry name" value="BPD_transp_1"/>
    <property type="match status" value="1"/>
</dbReference>
<keyword evidence="5 7" id="KW-1133">Transmembrane helix</keyword>
<accession>A0A926FDT2</accession>
<evidence type="ECO:0000256" key="1">
    <source>
        <dbReference type="ARBA" id="ARBA00004651"/>
    </source>
</evidence>
<feature type="domain" description="ABC transmembrane type-1" evidence="8">
    <location>
        <begin position="86"/>
        <end position="279"/>
    </location>
</feature>
<organism evidence="9 10">
    <name type="scientific">Qingrenia yutianensis</name>
    <dbReference type="NCBI Taxonomy" id="2763676"/>
    <lineage>
        <taxon>Bacteria</taxon>
        <taxon>Bacillati</taxon>
        <taxon>Bacillota</taxon>
        <taxon>Clostridia</taxon>
        <taxon>Eubacteriales</taxon>
        <taxon>Oscillospiraceae</taxon>
        <taxon>Qingrenia</taxon>
    </lineage>
</organism>
<name>A0A926FDT2_9FIRM</name>
<dbReference type="InterPro" id="IPR000515">
    <property type="entry name" value="MetI-like"/>
</dbReference>
<dbReference type="Gene3D" id="1.10.3720.10">
    <property type="entry name" value="MetI-like"/>
    <property type="match status" value="1"/>
</dbReference>
<sequence>MQYKNKMGLISSIDIKKPKYRVMYWVIFAFLILVAFVCLFPPIWVMLSAVKDVKEFYAMPPTIIPRSFNAGKIADVWNKYSFVKYYINTIVLTLGCIVTAVVMNGLAGYVISRLKPKGIKLVLMLITFSLMVPNATAMVPVYKNILNFPVLNVNLINTNIPMWIMYGASAFKIIVFKSFFDGLPQALIEAARIDGCGEFKIIPKIILPLCIPVVVTMVILTLREAWSDFFWPYLVLRDKERITVMVELFSIQNLIPLDELVLLLSFSILPPTILFIFFQKYIIQGFTLSGIKG</sequence>
<evidence type="ECO:0000256" key="7">
    <source>
        <dbReference type="RuleBase" id="RU363032"/>
    </source>
</evidence>
<dbReference type="PROSITE" id="PS50928">
    <property type="entry name" value="ABC_TM1"/>
    <property type="match status" value="1"/>
</dbReference>
<protein>
    <submittedName>
        <fullName evidence="9">Carbohydrate ABC transporter permease</fullName>
    </submittedName>
</protein>
<evidence type="ECO:0000256" key="2">
    <source>
        <dbReference type="ARBA" id="ARBA00022448"/>
    </source>
</evidence>
<feature type="transmembrane region" description="Helical" evidence="7">
    <location>
        <begin position="21"/>
        <end position="44"/>
    </location>
</feature>
<evidence type="ECO:0000313" key="9">
    <source>
        <dbReference type="EMBL" id="MBC8596425.1"/>
    </source>
</evidence>
<evidence type="ECO:0000256" key="3">
    <source>
        <dbReference type="ARBA" id="ARBA00022475"/>
    </source>
</evidence>
<evidence type="ECO:0000256" key="6">
    <source>
        <dbReference type="ARBA" id="ARBA00023136"/>
    </source>
</evidence>
<reference evidence="9" key="1">
    <citation type="submission" date="2020-08" db="EMBL/GenBank/DDBJ databases">
        <title>Genome public.</title>
        <authorList>
            <person name="Liu C."/>
            <person name="Sun Q."/>
        </authorList>
    </citation>
    <scope>NUCLEOTIDE SEQUENCE</scope>
    <source>
        <strain evidence="9">NSJ-50</strain>
    </source>
</reference>
<comment type="similarity">
    <text evidence="7">Belongs to the binding-protein-dependent transport system permease family.</text>
</comment>
<evidence type="ECO:0000256" key="4">
    <source>
        <dbReference type="ARBA" id="ARBA00022692"/>
    </source>
</evidence>
<feature type="transmembrane region" description="Helical" evidence="7">
    <location>
        <begin position="201"/>
        <end position="222"/>
    </location>
</feature>
<feature type="transmembrane region" description="Helical" evidence="7">
    <location>
        <begin position="85"/>
        <end position="109"/>
    </location>
</feature>
<dbReference type="CDD" id="cd06261">
    <property type="entry name" value="TM_PBP2"/>
    <property type="match status" value="1"/>
</dbReference>
<dbReference type="GO" id="GO:0055085">
    <property type="term" value="P:transmembrane transport"/>
    <property type="evidence" value="ECO:0007669"/>
    <property type="project" value="InterPro"/>
</dbReference>
<dbReference type="AlphaFoldDB" id="A0A926FDT2"/>
<feature type="transmembrane region" description="Helical" evidence="7">
    <location>
        <begin position="260"/>
        <end position="278"/>
    </location>
</feature>
<dbReference type="EMBL" id="JACRTE010000005">
    <property type="protein sequence ID" value="MBC8596425.1"/>
    <property type="molecule type" value="Genomic_DNA"/>
</dbReference>
<keyword evidence="3" id="KW-1003">Cell membrane</keyword>